<dbReference type="AlphaFoldDB" id="E3RTE6"/>
<dbReference type="Proteomes" id="UP000001067">
    <property type="component" value="Unassembled WGS sequence"/>
</dbReference>
<name>E3RTE6_PYRTT</name>
<evidence type="ECO:0000313" key="1">
    <source>
        <dbReference type="EMBL" id="EFQ91033.1"/>
    </source>
</evidence>
<accession>E3RTE6</accession>
<sequence>MTSLSKDTRNRLEQLPSELLEKVLLEVVSEVMPPTSSQANEEIKSGQTFASKLLAHRPISRPFCNHFWRALAKVVGETTFELCSRGSFEDLVAVSQCKKLVPWLNKLTFSITYPMEKHPTAEDDGQKKLSIADIVGPTLCRELMRIKNDDATWYPKVDVELLQHLHIDRLDIVNLQEKSWIPDNQLILGLTEGLLYGAAKEVVIRPPKDADRLPKFFTTLIESRETKNQNS</sequence>
<keyword evidence="2" id="KW-1185">Reference proteome</keyword>
<gene>
    <name evidence="1" type="ORF">PTT_12264</name>
</gene>
<reference evidence="1 2" key="1">
    <citation type="journal article" date="2010" name="Genome Biol.">
        <title>A first genome assembly of the barley fungal pathogen Pyrenophora teres f. teres.</title>
        <authorList>
            <person name="Ellwood S.R."/>
            <person name="Liu Z."/>
            <person name="Syme R.A."/>
            <person name="Lai Z."/>
            <person name="Hane J.K."/>
            <person name="Keiper F."/>
            <person name="Moffat C.S."/>
            <person name="Oliver R.P."/>
            <person name="Friesen T.L."/>
        </authorList>
    </citation>
    <scope>NUCLEOTIDE SEQUENCE [LARGE SCALE GENOMIC DNA]</scope>
    <source>
        <strain evidence="1 2">0-1</strain>
    </source>
</reference>
<evidence type="ECO:0000313" key="2">
    <source>
        <dbReference type="Proteomes" id="UP000001067"/>
    </source>
</evidence>
<protein>
    <submittedName>
        <fullName evidence="1">Uncharacterized protein</fullName>
    </submittedName>
</protein>
<dbReference type="HOGENOM" id="CLU_1200359_0_0_1"/>
<dbReference type="OrthoDB" id="3679112at2759"/>
<dbReference type="EMBL" id="GL534965">
    <property type="protein sequence ID" value="EFQ91033.1"/>
    <property type="molecule type" value="Genomic_DNA"/>
</dbReference>
<dbReference type="KEGG" id="pte:PTT_12264"/>
<organism evidence="2">
    <name type="scientific">Pyrenophora teres f. teres (strain 0-1)</name>
    <name type="common">Barley net blotch fungus</name>
    <name type="synonym">Drechslera teres f. teres</name>
    <dbReference type="NCBI Taxonomy" id="861557"/>
    <lineage>
        <taxon>Eukaryota</taxon>
        <taxon>Fungi</taxon>
        <taxon>Dikarya</taxon>
        <taxon>Ascomycota</taxon>
        <taxon>Pezizomycotina</taxon>
        <taxon>Dothideomycetes</taxon>
        <taxon>Pleosporomycetidae</taxon>
        <taxon>Pleosporales</taxon>
        <taxon>Pleosporineae</taxon>
        <taxon>Pleosporaceae</taxon>
        <taxon>Pyrenophora</taxon>
    </lineage>
</organism>
<proteinExistence type="predicted"/>